<sequence length="444" mass="48761">MAFVTLFLFVSAVLSQPNFASGIATCKCTPTDSCWPSHSDWSTLNSSISGQLIAVQPVAISCYPGPLFNNDTCTEVNSQWTKMCLDTGDVTCPPVPVLPPVLPPVNSEEKCTIRNSPIYTVNATSPSHVAARIKFAAKNNIRVVVKTTSHDFLQLSYGDVYAGALANNVIVVSRGAQLIGVISSWMQEEGFGPATYHFGNTDIYTAIQGGGPSPYRVVLLRCRLKLSFVFLPANRSTFTEALTVLYSLFPDLIDARYLVFSFWSSANALLVGSVPAGYFYNAYMINKTVAKAQATFAPASYNNYWSLFCNVSSRSEGPGFPLGVVYSRFFDRKSLQHNKTGLRQMIDVVVGTPEDSAVHTNECMSGGKVFKDAKDLYSGLNPVWRRLYCLHVAQRIWPRNTNDTFISSVKHNVTYVKDGAMKAQAPDTSTYMNEAGREDPKPKT</sequence>
<feature type="signal peptide" evidence="1">
    <location>
        <begin position="1"/>
        <end position="15"/>
    </location>
</feature>
<evidence type="ECO:0000256" key="1">
    <source>
        <dbReference type="SAM" id="SignalP"/>
    </source>
</evidence>
<dbReference type="Proteomes" id="UP000799757">
    <property type="component" value="Unassembled WGS sequence"/>
</dbReference>
<dbReference type="GO" id="GO:0050660">
    <property type="term" value="F:flavin adenine dinucleotide binding"/>
    <property type="evidence" value="ECO:0007669"/>
    <property type="project" value="InterPro"/>
</dbReference>
<keyword evidence="3" id="KW-1185">Reference proteome</keyword>
<dbReference type="OrthoDB" id="9983560at2759"/>
<protein>
    <recommendedName>
        <fullName evidence="4">Berberine/berberine-like domain-containing protein</fullName>
    </recommendedName>
</protein>
<feature type="chain" id="PRO_5025663528" description="Berberine/berberine-like domain-containing protein" evidence="1">
    <location>
        <begin position="16"/>
        <end position="444"/>
    </location>
</feature>
<evidence type="ECO:0000313" key="2">
    <source>
        <dbReference type="EMBL" id="KAF2797491.1"/>
    </source>
</evidence>
<evidence type="ECO:0008006" key="4">
    <source>
        <dbReference type="Google" id="ProtNLM"/>
    </source>
</evidence>
<gene>
    <name evidence="2" type="ORF">K505DRAFT_347216</name>
</gene>
<reference evidence="2" key="1">
    <citation type="journal article" date="2020" name="Stud. Mycol.">
        <title>101 Dothideomycetes genomes: a test case for predicting lifestyles and emergence of pathogens.</title>
        <authorList>
            <person name="Haridas S."/>
            <person name="Albert R."/>
            <person name="Binder M."/>
            <person name="Bloem J."/>
            <person name="Labutti K."/>
            <person name="Salamov A."/>
            <person name="Andreopoulos B."/>
            <person name="Baker S."/>
            <person name="Barry K."/>
            <person name="Bills G."/>
            <person name="Bluhm B."/>
            <person name="Cannon C."/>
            <person name="Castanera R."/>
            <person name="Culley D."/>
            <person name="Daum C."/>
            <person name="Ezra D."/>
            <person name="Gonzalez J."/>
            <person name="Henrissat B."/>
            <person name="Kuo A."/>
            <person name="Liang C."/>
            <person name="Lipzen A."/>
            <person name="Lutzoni F."/>
            <person name="Magnuson J."/>
            <person name="Mondo S."/>
            <person name="Nolan M."/>
            <person name="Ohm R."/>
            <person name="Pangilinan J."/>
            <person name="Park H.-J."/>
            <person name="Ramirez L."/>
            <person name="Alfaro M."/>
            <person name="Sun H."/>
            <person name="Tritt A."/>
            <person name="Yoshinaga Y."/>
            <person name="Zwiers L.-H."/>
            <person name="Turgeon B."/>
            <person name="Goodwin S."/>
            <person name="Spatafora J."/>
            <person name="Crous P."/>
            <person name="Grigoriev I."/>
        </authorList>
    </citation>
    <scope>NUCLEOTIDE SEQUENCE</scope>
    <source>
        <strain evidence="2">CBS 109.77</strain>
    </source>
</reference>
<dbReference type="Gene3D" id="3.30.465.10">
    <property type="match status" value="1"/>
</dbReference>
<name>A0A6A6XLW1_9PLEO</name>
<dbReference type="SUPFAM" id="SSF56176">
    <property type="entry name" value="FAD-binding/transporter-associated domain-like"/>
    <property type="match status" value="1"/>
</dbReference>
<evidence type="ECO:0000313" key="3">
    <source>
        <dbReference type="Proteomes" id="UP000799757"/>
    </source>
</evidence>
<dbReference type="EMBL" id="MU001805">
    <property type="protein sequence ID" value="KAF2797491.1"/>
    <property type="molecule type" value="Genomic_DNA"/>
</dbReference>
<organism evidence="2 3">
    <name type="scientific">Melanomma pulvis-pyrius CBS 109.77</name>
    <dbReference type="NCBI Taxonomy" id="1314802"/>
    <lineage>
        <taxon>Eukaryota</taxon>
        <taxon>Fungi</taxon>
        <taxon>Dikarya</taxon>
        <taxon>Ascomycota</taxon>
        <taxon>Pezizomycotina</taxon>
        <taxon>Dothideomycetes</taxon>
        <taxon>Pleosporomycetidae</taxon>
        <taxon>Pleosporales</taxon>
        <taxon>Melanommataceae</taxon>
        <taxon>Melanomma</taxon>
    </lineage>
</organism>
<proteinExistence type="predicted"/>
<dbReference type="AlphaFoldDB" id="A0A6A6XLW1"/>
<accession>A0A6A6XLW1</accession>
<keyword evidence="1" id="KW-0732">Signal</keyword>
<dbReference type="InterPro" id="IPR016169">
    <property type="entry name" value="FAD-bd_PCMH_sub2"/>
</dbReference>
<dbReference type="InterPro" id="IPR036318">
    <property type="entry name" value="FAD-bd_PCMH-like_sf"/>
</dbReference>